<comment type="caution">
    <text evidence="1">The sequence shown here is derived from an EMBL/GenBank/DDBJ whole genome shotgun (WGS) entry which is preliminary data.</text>
</comment>
<name>A0A8T2JUZ5_9PIPI</name>
<dbReference type="Proteomes" id="UP000812440">
    <property type="component" value="Chromosome 8_10"/>
</dbReference>
<gene>
    <name evidence="1" type="ORF">GDO86_013868</name>
</gene>
<dbReference type="AlphaFoldDB" id="A0A8T2JUZ5"/>
<organism evidence="1 2">
    <name type="scientific">Hymenochirus boettgeri</name>
    <name type="common">Congo dwarf clawed frog</name>
    <dbReference type="NCBI Taxonomy" id="247094"/>
    <lineage>
        <taxon>Eukaryota</taxon>
        <taxon>Metazoa</taxon>
        <taxon>Chordata</taxon>
        <taxon>Craniata</taxon>
        <taxon>Vertebrata</taxon>
        <taxon>Euteleostomi</taxon>
        <taxon>Amphibia</taxon>
        <taxon>Batrachia</taxon>
        <taxon>Anura</taxon>
        <taxon>Pipoidea</taxon>
        <taxon>Pipidae</taxon>
        <taxon>Pipinae</taxon>
        <taxon>Hymenochirus</taxon>
    </lineage>
</organism>
<evidence type="ECO:0000313" key="1">
    <source>
        <dbReference type="EMBL" id="KAG8446176.1"/>
    </source>
</evidence>
<accession>A0A8T2JUZ5</accession>
<reference evidence="1" key="1">
    <citation type="thesis" date="2020" institute="ProQuest LLC" country="789 East Eisenhower Parkway, Ann Arbor, MI, USA">
        <title>Comparative Genomics and Chromosome Evolution.</title>
        <authorList>
            <person name="Mudd A.B."/>
        </authorList>
    </citation>
    <scope>NUCLEOTIDE SEQUENCE</scope>
    <source>
        <strain evidence="1">Female2</strain>
        <tissue evidence="1">Blood</tissue>
    </source>
</reference>
<evidence type="ECO:0000313" key="2">
    <source>
        <dbReference type="Proteomes" id="UP000812440"/>
    </source>
</evidence>
<protein>
    <submittedName>
        <fullName evidence="1">Uncharacterized protein</fullName>
    </submittedName>
</protein>
<sequence>MESMVWDSQTRREGRTVGEPGLVLGHYYCTCGGAMCLSLWNLTVPCKCVCMCMGGGCLFSSYYLSKCNPDGMQCPCINTAKCPYWNYNSHNPYQHLEMCRANITDRYGNLSGPSWLTTKG</sequence>
<proteinExistence type="predicted"/>
<keyword evidence="2" id="KW-1185">Reference proteome</keyword>
<dbReference type="EMBL" id="JAACNH010000003">
    <property type="protein sequence ID" value="KAG8446176.1"/>
    <property type="molecule type" value="Genomic_DNA"/>
</dbReference>